<evidence type="ECO:0000256" key="12">
    <source>
        <dbReference type="PIRSR" id="PIRSR000112-1"/>
    </source>
</evidence>
<dbReference type="GO" id="GO:0046872">
    <property type="term" value="F:metal ion binding"/>
    <property type="evidence" value="ECO:0007669"/>
    <property type="project" value="UniProtKB-KW"/>
</dbReference>
<gene>
    <name evidence="11" type="primary">egsA</name>
    <name evidence="15" type="ORF">ACFSBT_01730</name>
</gene>
<keyword evidence="2 11" id="KW-0444">Lipid biosynthesis</keyword>
<comment type="caution">
    <text evidence="15">The sequence shown here is derived from an EMBL/GenBank/DDBJ whole genome shotgun (WGS) entry which is preliminary data.</text>
</comment>
<dbReference type="SUPFAM" id="SSF56796">
    <property type="entry name" value="Dehydroquinate synthase-like"/>
    <property type="match status" value="1"/>
</dbReference>
<proteinExistence type="inferred from homology"/>
<dbReference type="Gene3D" id="1.20.1090.10">
    <property type="entry name" value="Dehydroquinate synthase-like - alpha domain"/>
    <property type="match status" value="1"/>
</dbReference>
<reference evidence="15 16" key="1">
    <citation type="journal article" date="2019" name="Int. J. Syst. Evol. Microbiol.">
        <title>The Global Catalogue of Microorganisms (GCM) 10K type strain sequencing project: providing services to taxonomists for standard genome sequencing and annotation.</title>
        <authorList>
            <consortium name="The Broad Institute Genomics Platform"/>
            <consortium name="The Broad Institute Genome Sequencing Center for Infectious Disease"/>
            <person name="Wu L."/>
            <person name="Ma J."/>
        </authorList>
    </citation>
    <scope>NUCLEOTIDE SEQUENCE [LARGE SCALE GENOMIC DNA]</scope>
    <source>
        <strain evidence="15 16">CGMCC 1.12563</strain>
    </source>
</reference>
<comment type="similarity">
    <text evidence="11">Belongs to the glycerol-1-phosphate dehydrogenase family.</text>
</comment>
<comment type="cofactor">
    <cofactor evidence="11 12">
        <name>Zn(2+)</name>
        <dbReference type="ChEBI" id="CHEBI:29105"/>
    </cofactor>
    <text evidence="11 12">Binds 1 zinc ion per subunit.</text>
</comment>
<comment type="catalytic activity">
    <reaction evidence="11">
        <text>sn-glycerol 1-phosphate + NADP(+) = dihydroxyacetone phosphate + NADPH + H(+)</text>
        <dbReference type="Rhea" id="RHEA:21416"/>
        <dbReference type="ChEBI" id="CHEBI:15378"/>
        <dbReference type="ChEBI" id="CHEBI:57642"/>
        <dbReference type="ChEBI" id="CHEBI:57685"/>
        <dbReference type="ChEBI" id="CHEBI:57783"/>
        <dbReference type="ChEBI" id="CHEBI:58349"/>
        <dbReference type="EC" id="1.1.1.261"/>
    </reaction>
</comment>
<dbReference type="InterPro" id="IPR023002">
    <property type="entry name" value="G1P_dehydrogenase_arc"/>
</dbReference>
<dbReference type="HAMAP" id="MF_00497_A">
    <property type="entry name" value="G1P_dehydrogenase_A"/>
    <property type="match status" value="1"/>
</dbReference>
<feature type="binding site" evidence="12">
    <location>
        <position position="168"/>
    </location>
    <ligand>
        <name>glycerol</name>
        <dbReference type="ChEBI" id="CHEBI:17754"/>
    </ligand>
</feature>
<comment type="pathway">
    <text evidence="11">Membrane lipid metabolism; glycerophospholipid metabolism.</text>
</comment>
<dbReference type="AlphaFoldDB" id="A0ABD6AQP4"/>
<feature type="binding site" evidence="11 14">
    <location>
        <begin position="116"/>
        <end position="119"/>
    </location>
    <ligand>
        <name>NAD(+)</name>
        <dbReference type="ChEBI" id="CHEBI:57540"/>
    </ligand>
</feature>
<comment type="subcellular location">
    <subcellularLocation>
        <location evidence="11">Cytoplasm</location>
    </subcellularLocation>
</comment>
<dbReference type="InterPro" id="IPR016205">
    <property type="entry name" value="Glycerol_DH"/>
</dbReference>
<feature type="binding site" evidence="11">
    <location>
        <position position="248"/>
    </location>
    <ligand>
        <name>Zn(2+)</name>
        <dbReference type="ChEBI" id="CHEBI:29105"/>
        <note>catalytic</note>
    </ligand>
</feature>
<evidence type="ECO:0000256" key="7">
    <source>
        <dbReference type="ARBA" id="ARBA00023027"/>
    </source>
</evidence>
<evidence type="ECO:0000256" key="4">
    <source>
        <dbReference type="ARBA" id="ARBA00022833"/>
    </source>
</evidence>
<evidence type="ECO:0000313" key="15">
    <source>
        <dbReference type="EMBL" id="MFD1511999.1"/>
    </source>
</evidence>
<protein>
    <recommendedName>
        <fullName evidence="11">Glycerol-1-phosphate dehydrogenase [NAD(P)+]</fullName>
        <shortName evidence="11">G1P dehydrogenase</shortName>
        <shortName evidence="11">G1PDH</shortName>
        <ecNumber evidence="11">1.1.1.261</ecNumber>
    </recommendedName>
    <alternativeName>
        <fullName evidence="11">Enantiomeric glycerophosphate synthase</fullName>
    </alternativeName>
    <alternativeName>
        <fullName evidence="11">sn-glycerol-1-phosphate dehydrogenase</fullName>
    </alternativeName>
</protein>
<feature type="binding site" evidence="11">
    <location>
        <position position="168"/>
    </location>
    <ligand>
        <name>substrate</name>
    </ligand>
</feature>
<feature type="binding site" evidence="11">
    <location>
        <position position="264"/>
    </location>
    <ligand>
        <name>Zn(2+)</name>
        <dbReference type="ChEBI" id="CHEBI:29105"/>
        <note>catalytic</note>
    </ligand>
</feature>
<keyword evidence="1 11" id="KW-0963">Cytoplasm</keyword>
<accession>A0ABD6AQP4</accession>
<dbReference type="RefSeq" id="WP_250871986.1">
    <property type="nucleotide sequence ID" value="NZ_JALXFV010000002.1"/>
</dbReference>
<dbReference type="Pfam" id="PF13685">
    <property type="entry name" value="Fe-ADH_2"/>
    <property type="match status" value="1"/>
</dbReference>
<comment type="function">
    <text evidence="11">Catalyzes the NAD(P)H-dependent reduction of dihydroxyacetonephosphate (DHAP or glycerone phosphate) to glycerol 1-phosphate (G1P). The G1P thus generated is used as the glycerophosphate backbone of phospholipids in the cellular membranes of Archaea.</text>
</comment>
<feature type="binding site" evidence="11 14">
    <location>
        <position position="125"/>
    </location>
    <ligand>
        <name>NAD(+)</name>
        <dbReference type="ChEBI" id="CHEBI:57540"/>
    </ligand>
</feature>
<evidence type="ECO:0000256" key="13">
    <source>
        <dbReference type="PIRSR" id="PIRSR000112-2"/>
    </source>
</evidence>
<dbReference type="GO" id="GO:0006650">
    <property type="term" value="P:glycerophospholipid metabolic process"/>
    <property type="evidence" value="ECO:0007669"/>
    <property type="project" value="UniProtKB-UniRule"/>
</dbReference>
<sequence>MFDKRSWIRLPRNVLVGRGVLSETADAVGELHLAGTPLIVTSPTPRRLAAESVAEQFDGCPMVTVETASFAEVKRVIDEAEDCEAGFLVGVGGGKVIDIAKMASDELGMGFVSVPTAASHDGIVSGRGSVPEGDTRHSVAAEPPLVVVADTGIVADAPWRLTTAGCADIISNYTAVKDWQLAHRLKNVEYSEYAGALSRMTAEMLVDNADSIRPGLEESAWLVIKALVSSGVAMSIAGSSRPASGAEHLISHQLDRIAPGTALHGHQVGVASVVTEYLHSGDMGRWQNVHDALGAIGAPTTAEELGHSPEQFVEAMTTAHEIRDRYTILGDGVSEEAAIEAATVTGVI</sequence>
<keyword evidence="10 11" id="KW-1208">Phospholipid metabolism</keyword>
<keyword evidence="5 11" id="KW-0521">NADP</keyword>
<keyword evidence="3 11" id="KW-0479">Metal-binding</keyword>
<evidence type="ECO:0000256" key="9">
    <source>
        <dbReference type="ARBA" id="ARBA00023209"/>
    </source>
</evidence>
<dbReference type="InterPro" id="IPR032837">
    <property type="entry name" value="G1PDH"/>
</dbReference>
<evidence type="ECO:0000256" key="1">
    <source>
        <dbReference type="ARBA" id="ARBA00022490"/>
    </source>
</evidence>
<organism evidence="15 16">
    <name type="scientific">Halomarina rubra</name>
    <dbReference type="NCBI Taxonomy" id="2071873"/>
    <lineage>
        <taxon>Archaea</taxon>
        <taxon>Methanobacteriati</taxon>
        <taxon>Methanobacteriota</taxon>
        <taxon>Stenosarchaea group</taxon>
        <taxon>Halobacteria</taxon>
        <taxon>Halobacteriales</taxon>
        <taxon>Natronomonadaceae</taxon>
        <taxon>Halomarina</taxon>
    </lineage>
</organism>
<keyword evidence="6 11" id="KW-0560">Oxidoreductase</keyword>
<evidence type="ECO:0000256" key="2">
    <source>
        <dbReference type="ARBA" id="ARBA00022516"/>
    </source>
</evidence>
<dbReference type="PIRSF" id="PIRSF000112">
    <property type="entry name" value="Glycerol_dehydrogenase"/>
    <property type="match status" value="1"/>
</dbReference>
<feature type="binding site" evidence="11">
    <location>
        <position position="121"/>
    </location>
    <ligand>
        <name>substrate</name>
    </ligand>
</feature>
<dbReference type="GO" id="GO:0050492">
    <property type="term" value="F:glycerol-1-phosphate dehydrogenase [NAD(P)+] activity"/>
    <property type="evidence" value="ECO:0007669"/>
    <property type="project" value="UniProtKB-UniRule"/>
</dbReference>
<evidence type="ECO:0000256" key="3">
    <source>
        <dbReference type="ARBA" id="ARBA00022723"/>
    </source>
</evidence>
<feature type="binding site" evidence="13">
    <location>
        <position position="121"/>
    </location>
    <ligand>
        <name>glycerol</name>
        <dbReference type="ChEBI" id="CHEBI:17754"/>
    </ligand>
</feature>
<dbReference type="NCBIfam" id="NF002022">
    <property type="entry name" value="PRK00843.1"/>
    <property type="match status" value="1"/>
</dbReference>
<dbReference type="PANTHER" id="PTHR43616">
    <property type="entry name" value="GLYCEROL DEHYDROGENASE"/>
    <property type="match status" value="1"/>
</dbReference>
<dbReference type="GO" id="GO:0008654">
    <property type="term" value="P:phospholipid biosynthetic process"/>
    <property type="evidence" value="ECO:0007669"/>
    <property type="project" value="UniProtKB-KW"/>
</dbReference>
<evidence type="ECO:0000256" key="11">
    <source>
        <dbReference type="HAMAP-Rule" id="MF_00497"/>
    </source>
</evidence>
<feature type="binding site" evidence="11">
    <location>
        <position position="168"/>
    </location>
    <ligand>
        <name>Zn(2+)</name>
        <dbReference type="ChEBI" id="CHEBI:29105"/>
        <note>catalytic</note>
    </ligand>
</feature>
<keyword evidence="16" id="KW-1185">Reference proteome</keyword>
<feature type="binding site" evidence="12">
    <location>
        <position position="248"/>
    </location>
    <ligand>
        <name>glycerol</name>
        <dbReference type="ChEBI" id="CHEBI:17754"/>
    </ligand>
</feature>
<keyword evidence="7 11" id="KW-0520">NAD</keyword>
<keyword evidence="8 11" id="KW-0443">Lipid metabolism</keyword>
<feature type="binding site" evidence="12">
    <location>
        <position position="264"/>
    </location>
    <ligand>
        <name>glycerol</name>
        <dbReference type="ChEBI" id="CHEBI:17754"/>
    </ligand>
</feature>
<evidence type="ECO:0000256" key="5">
    <source>
        <dbReference type="ARBA" id="ARBA00022857"/>
    </source>
</evidence>
<feature type="binding site" evidence="11">
    <location>
        <position position="252"/>
    </location>
    <ligand>
        <name>substrate</name>
    </ligand>
</feature>
<keyword evidence="9 11" id="KW-0594">Phospholipid biosynthesis</keyword>
<keyword evidence="4 11" id="KW-0862">Zinc</keyword>
<evidence type="ECO:0000256" key="6">
    <source>
        <dbReference type="ARBA" id="ARBA00023002"/>
    </source>
</evidence>
<dbReference type="EC" id="1.1.1.261" evidence="11"/>
<name>A0ABD6AQP4_9EURY</name>
<evidence type="ECO:0000256" key="8">
    <source>
        <dbReference type="ARBA" id="ARBA00023098"/>
    </source>
</evidence>
<evidence type="ECO:0000256" key="10">
    <source>
        <dbReference type="ARBA" id="ARBA00023264"/>
    </source>
</evidence>
<dbReference type="Proteomes" id="UP001597187">
    <property type="component" value="Unassembled WGS sequence"/>
</dbReference>
<dbReference type="Gene3D" id="3.40.50.1970">
    <property type="match status" value="1"/>
</dbReference>
<feature type="binding site" evidence="11 14">
    <location>
        <begin position="94"/>
        <end position="98"/>
    </location>
    <ligand>
        <name>NAD(+)</name>
        <dbReference type="ChEBI" id="CHEBI:57540"/>
    </ligand>
</feature>
<dbReference type="EMBL" id="JBHUDC010000002">
    <property type="protein sequence ID" value="MFD1511999.1"/>
    <property type="molecule type" value="Genomic_DNA"/>
</dbReference>
<dbReference type="GO" id="GO:0005737">
    <property type="term" value="C:cytoplasm"/>
    <property type="evidence" value="ECO:0007669"/>
    <property type="project" value="UniProtKB-SubCell"/>
</dbReference>
<evidence type="ECO:0000256" key="14">
    <source>
        <dbReference type="PIRSR" id="PIRSR000112-3"/>
    </source>
</evidence>
<comment type="catalytic activity">
    <reaction evidence="11">
        <text>sn-glycerol 1-phosphate + NAD(+) = dihydroxyacetone phosphate + NADH + H(+)</text>
        <dbReference type="Rhea" id="RHEA:21412"/>
        <dbReference type="ChEBI" id="CHEBI:15378"/>
        <dbReference type="ChEBI" id="CHEBI:57540"/>
        <dbReference type="ChEBI" id="CHEBI:57642"/>
        <dbReference type="ChEBI" id="CHEBI:57685"/>
        <dbReference type="ChEBI" id="CHEBI:57945"/>
        <dbReference type="EC" id="1.1.1.261"/>
    </reaction>
</comment>
<evidence type="ECO:0000313" key="16">
    <source>
        <dbReference type="Proteomes" id="UP001597187"/>
    </source>
</evidence>
<dbReference type="CDD" id="cd08173">
    <property type="entry name" value="Gro1PDH"/>
    <property type="match status" value="1"/>
</dbReference>
<dbReference type="PANTHER" id="PTHR43616:SF5">
    <property type="entry name" value="GLYCEROL DEHYDROGENASE 1"/>
    <property type="match status" value="1"/>
</dbReference>